<dbReference type="EMBL" id="CACTIH010007634">
    <property type="protein sequence ID" value="CAA3016631.1"/>
    <property type="molecule type" value="Genomic_DNA"/>
</dbReference>
<dbReference type="OrthoDB" id="1739806at2759"/>
<feature type="coiled-coil region" evidence="1">
    <location>
        <begin position="1854"/>
        <end position="1888"/>
    </location>
</feature>
<keyword evidence="1" id="KW-0175">Coiled coil</keyword>
<dbReference type="Proteomes" id="UP000594638">
    <property type="component" value="Unassembled WGS sequence"/>
</dbReference>
<comment type="caution">
    <text evidence="3">The sequence shown here is derived from an EMBL/GenBank/DDBJ whole genome shotgun (WGS) entry which is preliminary data.</text>
</comment>
<name>A0A8S0UFZ7_OLEEU</name>
<feature type="region of interest" description="Disordered" evidence="2">
    <location>
        <begin position="1990"/>
        <end position="2065"/>
    </location>
</feature>
<keyword evidence="4" id="KW-1185">Reference proteome</keyword>
<proteinExistence type="predicted"/>
<dbReference type="Gramene" id="OE9A059176T4">
    <property type="protein sequence ID" value="OE9A059176C4"/>
    <property type="gene ID" value="OE9A059176"/>
</dbReference>
<feature type="compositionally biased region" description="Polar residues" evidence="2">
    <location>
        <begin position="2136"/>
        <end position="2147"/>
    </location>
</feature>
<feature type="region of interest" description="Disordered" evidence="2">
    <location>
        <begin position="651"/>
        <end position="678"/>
    </location>
</feature>
<evidence type="ECO:0000256" key="1">
    <source>
        <dbReference type="SAM" id="Coils"/>
    </source>
</evidence>
<feature type="compositionally biased region" description="Basic and acidic residues" evidence="2">
    <location>
        <begin position="2030"/>
        <end position="2041"/>
    </location>
</feature>
<dbReference type="SUPFAM" id="SSF49785">
    <property type="entry name" value="Galactose-binding domain-like"/>
    <property type="match status" value="1"/>
</dbReference>
<dbReference type="InterPro" id="IPR008979">
    <property type="entry name" value="Galactose-bd-like_sf"/>
</dbReference>
<evidence type="ECO:0000313" key="4">
    <source>
        <dbReference type="Proteomes" id="UP000594638"/>
    </source>
</evidence>
<reference evidence="3 4" key="1">
    <citation type="submission" date="2019-12" db="EMBL/GenBank/DDBJ databases">
        <authorList>
            <person name="Alioto T."/>
            <person name="Alioto T."/>
            <person name="Gomez Garrido J."/>
        </authorList>
    </citation>
    <scope>NUCLEOTIDE SEQUENCE [LARGE SCALE GENOMIC DNA]</scope>
</reference>
<evidence type="ECO:0000313" key="3">
    <source>
        <dbReference type="EMBL" id="CAA3016631.1"/>
    </source>
</evidence>
<evidence type="ECO:0000256" key="2">
    <source>
        <dbReference type="SAM" id="MobiDB-lite"/>
    </source>
</evidence>
<feature type="compositionally biased region" description="Basic and acidic residues" evidence="2">
    <location>
        <begin position="2148"/>
        <end position="2168"/>
    </location>
</feature>
<feature type="region of interest" description="Disordered" evidence="2">
    <location>
        <begin position="2085"/>
        <end position="2168"/>
    </location>
</feature>
<feature type="compositionally biased region" description="Polar residues" evidence="2">
    <location>
        <begin position="2050"/>
        <end position="2065"/>
    </location>
</feature>
<feature type="compositionally biased region" description="Basic and acidic residues" evidence="2">
    <location>
        <begin position="1990"/>
        <end position="2010"/>
    </location>
</feature>
<dbReference type="PANTHER" id="PTHR35833:SF1">
    <property type="entry name" value="GALACTOSE-BINDING DOMAIN-CONTAINING PROTEIN"/>
    <property type="match status" value="1"/>
</dbReference>
<organism evidence="3 4">
    <name type="scientific">Olea europaea subsp. europaea</name>
    <dbReference type="NCBI Taxonomy" id="158383"/>
    <lineage>
        <taxon>Eukaryota</taxon>
        <taxon>Viridiplantae</taxon>
        <taxon>Streptophyta</taxon>
        <taxon>Embryophyta</taxon>
        <taxon>Tracheophyta</taxon>
        <taxon>Spermatophyta</taxon>
        <taxon>Magnoliopsida</taxon>
        <taxon>eudicotyledons</taxon>
        <taxon>Gunneridae</taxon>
        <taxon>Pentapetalae</taxon>
        <taxon>asterids</taxon>
        <taxon>lamiids</taxon>
        <taxon>Lamiales</taxon>
        <taxon>Oleaceae</taxon>
        <taxon>Oleeae</taxon>
        <taxon>Olea</taxon>
    </lineage>
</organism>
<accession>A0A8S0UFZ7</accession>
<protein>
    <submittedName>
        <fullName evidence="3">Uncharacterized protein</fullName>
    </submittedName>
</protein>
<feature type="compositionally biased region" description="Polar residues" evidence="2">
    <location>
        <begin position="655"/>
        <end position="664"/>
    </location>
</feature>
<dbReference type="PANTHER" id="PTHR35833">
    <property type="entry name" value="GALACTOSE-BINDING DOMAIN-LIKE, ARMADILLO-TYPE FOLD PROTEIN-RELATED"/>
    <property type="match status" value="1"/>
</dbReference>
<sequence length="2168" mass="243970">MEVEMEPRVKPLAYKVKAMSRESTAQKATHVLDTDLRNHWSTGTNTKEWILLELDEPCLLSHTRIYNKSVLEWEISVGLRYKPETFVKVRPRCEAPRRDMIYPMNYTPCRYVRISCMRGNPIAIFFIQLIGVPVTGLEPEFQSVANYLIPHIVSHKQDARDMHLQLLQDVTSRLVKFLPYIETDINNFPEDPESTMRFLAMVAGPFYPILNIVNERENERLAANISDYEAFKTNPLSTALTVSSNFEPRRSRNTSSMFLSKSSHLAFRPEAVFTLLRKAYRDSSLGTLCRLASRILLKLMEPMTMQEASDPAAEISSSVAEEATPSEDCGHVSLIDYSNLFGEEFQILDDHWDTIYLSVLDSGAVEEGILHVLYACASQPLLCGKLADGTSDFWSALPLVQALLPALRPTISSPYQIDDNFSPWKQHFVQNALSQIVATSSSSVYHPLLRSCAGYLSSFSPTHAKAACVLIDLCSGVLAPWMAQVIAKVDLTMELLEDLLGVIQGVRHSFSRARAALKYIVLALSGNMDDIMAKYKDAKHRILFLVEMLEPFLDPALTPLKGIIAFGNVSSTFVENQEQNCAIALNIIRTAIRKSVVLPSLEAEWRRGSVAPSVLLSILEPQMQLPPDIDHCKFSGPETLEQQSFAVLPPASRNGLASSRSNSQDDSDGKVDVADNNGKVDIPEDVSLLFAPPELNRMSLTQVRGSPDMKRSESSCFSASPEVNHVVQKDLCKKIPNDVALDAAQGLFSNLLGDYSQLMNYRDCELRASEFRRLALDLHSQNEITVESHDAAIDALLLAAECYINPCFIMSFKNISPDVEKNRTKRTNEDHELAENRWILKQNDNDLKIVADIERKRDRTVLEILIEASQLERKYHTGAVEGLSASYVEASEDIINLSQQDILSADAITLLRQNQELLCNFLVQRLQGNFNGDQHSMHEILMQCLLFLLHSATKLICPPEHVVDIILKSAESFNRQLKLFYCEFKEGDSQLSQCKLHEVQRFWILLNRLVIASSGCDEGSDLSINVRNGFRLSNLIPPSAWLQKIPAISSSAFPLVRFFSWMAVSRNAKQYLKDRLFLVSDLSQLTYLLSIFSDELSLVDNIIGQKDMNKTIEEFSVKQDIDVGSEGKFLGHHDRQQSFHALYPDVSKFFPNLKKEFEGFGETILEAVGLQLKSLSPTAVPELMCWFSDLCSWPFVQNEKPQLLSQNKSDYFKGFVAKNAKAIVLYMLEAIVAEHMEAMLPEIPRVVQVLGSLCRTSYCDVSFLDSILSLVKPIISYSLRKVADEEKLLIHDSCLNFESLCFGELFDNIRYVDENRRTSTEKGSCRALTIFILASIFGDLSFHRKLEVLQSTMLWADFASYERTSSLHDYICAYQVLMENCKDLLIGTLRVRGAIPLKMSLCSDSSSGTVDDLSRSSSGFLSDICNTLSSTEVSEMHQGNTDTATDASQNIQLTLEEINSFSKDLEALISKLNPTIDQCWKIHHNLAKKLVLTSAECFFYLRCLCFVAEEVSAFSGVEKLFQSNNFYEFPEFWRTSLKGLSEMILVLQKKNCWEVASAMLDSLLGLPRWLCLDNVIGDICMAIKNFSKSAPKIAWRLQADKLLSLLLGRGIHNLHESEVPLIDLFSGMIGHPEPEQRYIALKHLGRLVGQDVEGGRVLSLTTDKVTASSDLLISASEPILSALVSATWDQIALMASSDASLLLKTHATALLIAYIPFTERQKLQSFLAAVDSILQCLTTLAELPCDGPLTQFSLALIASVCLYSPVEDLSLIPESIWRNIETFGLSGNDRYCTGIEKKACEALCKLKTDGDEAKQILKEVLSSSSSKQQDPDFVATRESILQVIANLTSTQSYLEFFAEEVDKKEMELEEAELEMELLQKECPQADTSSDFQDWRQIPFLSTYTEYDSRVQQIKDGITSLEREKLKKEIVARRQQKLLVRRARQQFLEEATVREAELLQKLDSERTSEVERELERQRLLELERAKTRELRHNLDMEKEKQNQRELQRELEQVESGMRPSRREFSSATHSRPRDRYRERENGRAGNEGSLRASTGNLQPDTVPTSSAIGSIPTVVLSGNRQFSGQLPTILQSRDRSDECGSSYDETFDVNKDPGDTGSIGDPDVSSLEGQSIGFGSAQRQGSRGSKTRQVIERRERGDGRREGKWERKH</sequence>
<gene>
    <name evidence="3" type="ORF">OLEA9_A059176</name>
</gene>